<evidence type="ECO:0000313" key="4">
    <source>
        <dbReference type="Proteomes" id="UP001549749"/>
    </source>
</evidence>
<comment type="caution">
    <text evidence="3">The sequence shown here is derived from an EMBL/GenBank/DDBJ whole genome shotgun (WGS) entry which is preliminary data.</text>
</comment>
<dbReference type="Pfam" id="PF14344">
    <property type="entry name" value="DUF4397"/>
    <property type="match status" value="1"/>
</dbReference>
<keyword evidence="1" id="KW-0732">Signal</keyword>
<dbReference type="PROSITE" id="PS51257">
    <property type="entry name" value="PROKAR_LIPOPROTEIN"/>
    <property type="match status" value="1"/>
</dbReference>
<dbReference type="RefSeq" id="WP_354658825.1">
    <property type="nucleotide sequence ID" value="NZ_JBEXAC010000001.1"/>
</dbReference>
<evidence type="ECO:0000256" key="1">
    <source>
        <dbReference type="SAM" id="SignalP"/>
    </source>
</evidence>
<dbReference type="InterPro" id="IPR025510">
    <property type="entry name" value="DUF4397"/>
</dbReference>
<dbReference type="Proteomes" id="UP001549749">
    <property type="component" value="Unassembled WGS sequence"/>
</dbReference>
<feature type="signal peptide" evidence="1">
    <location>
        <begin position="1"/>
        <end position="25"/>
    </location>
</feature>
<organism evidence="3 4">
    <name type="scientific">Chitinophaga defluvii</name>
    <dbReference type="NCBI Taxonomy" id="3163343"/>
    <lineage>
        <taxon>Bacteria</taxon>
        <taxon>Pseudomonadati</taxon>
        <taxon>Bacteroidota</taxon>
        <taxon>Chitinophagia</taxon>
        <taxon>Chitinophagales</taxon>
        <taxon>Chitinophagaceae</taxon>
        <taxon>Chitinophaga</taxon>
    </lineage>
</organism>
<gene>
    <name evidence="3" type="ORF">ABR189_02305</name>
</gene>
<sequence length="242" mass="25749">MLTKKNRVWAMAAVVVAVAGFSACLKTPDPGPPARPVASVVVLNASTFGAGFDLYDNGQKLGDGKTALGLGFTSPYPAYGGAHVFTFKKSGADSTVGTTSIMLDSLSYYTVMAYGQSPVKVVSFSDDVSNVKDNKVYYRVFHLSPNAGPVDIYIDNKKIDSSRTYEDKFPRGFTALDLTSAAELIVKEAGKDAVLAKASNSSLKIPLSQGGVYTIYIAGLKDNLDAKKLFVNTTYGAVNLNR</sequence>
<name>A0ABV2SZG6_9BACT</name>
<proteinExistence type="predicted"/>
<reference evidence="3 4" key="1">
    <citation type="submission" date="2024-06" db="EMBL/GenBank/DDBJ databases">
        <title>Chitinophaga defluvii sp. nov., isolated from municipal sewage.</title>
        <authorList>
            <person name="Zhang L."/>
        </authorList>
    </citation>
    <scope>NUCLEOTIDE SEQUENCE [LARGE SCALE GENOMIC DNA]</scope>
    <source>
        <strain evidence="3 4">H8</strain>
    </source>
</reference>
<keyword evidence="4" id="KW-1185">Reference proteome</keyword>
<protein>
    <submittedName>
        <fullName evidence="3">DUF4397 domain-containing protein</fullName>
    </submittedName>
</protein>
<feature type="domain" description="DUF4397" evidence="2">
    <location>
        <begin position="38"/>
        <end position="153"/>
    </location>
</feature>
<accession>A0ABV2SZG6</accession>
<feature type="chain" id="PRO_5047222639" evidence="1">
    <location>
        <begin position="26"/>
        <end position="242"/>
    </location>
</feature>
<dbReference type="EMBL" id="JBEXAC010000001">
    <property type="protein sequence ID" value="MET6996177.1"/>
    <property type="molecule type" value="Genomic_DNA"/>
</dbReference>
<evidence type="ECO:0000259" key="2">
    <source>
        <dbReference type="Pfam" id="PF14344"/>
    </source>
</evidence>
<evidence type="ECO:0000313" key="3">
    <source>
        <dbReference type="EMBL" id="MET6996177.1"/>
    </source>
</evidence>